<evidence type="ECO:0008006" key="4">
    <source>
        <dbReference type="Google" id="ProtNLM"/>
    </source>
</evidence>
<dbReference type="AlphaFoldDB" id="A0A2R4VY85"/>
<protein>
    <recommendedName>
        <fullName evidence="4">LPP20 lipoprotein</fullName>
    </recommendedName>
</protein>
<sequence>MKKLIILKCFFVITALILLSMTSFSQDAFSSNLVEEYPNASVDWGKNQITAIGFGVGGFNSTDPFKSSYEAAMNNAKERMISVVMMLKDSNGVSLKHFLSNPENMNKLKAWIETLDIKVLKYSDNSVKVILTGTLKDEPDSLEKALGVELQSPN</sequence>
<evidence type="ECO:0000313" key="3">
    <source>
        <dbReference type="Proteomes" id="UP000244792"/>
    </source>
</evidence>
<organism evidence="2 3">
    <name type="scientific">Thermodesulfobium acidiphilum</name>
    <dbReference type="NCBI Taxonomy" id="1794699"/>
    <lineage>
        <taxon>Bacteria</taxon>
        <taxon>Pseudomonadati</taxon>
        <taxon>Thermodesulfobiota</taxon>
        <taxon>Thermodesulfobiia</taxon>
        <taxon>Thermodesulfobiales</taxon>
        <taxon>Thermodesulfobiaceae</taxon>
        <taxon>Thermodesulfobium</taxon>
    </lineage>
</organism>
<dbReference type="SUPFAM" id="SSF54897">
    <property type="entry name" value="Protease propeptides/inhibitors"/>
    <property type="match status" value="1"/>
</dbReference>
<dbReference type="EMBL" id="CP020921">
    <property type="protein sequence ID" value="AWB09448.1"/>
    <property type="molecule type" value="Genomic_DNA"/>
</dbReference>
<name>A0A2R4VY85_THEAF</name>
<proteinExistence type="predicted"/>
<accession>A0A2R4VY85</accession>
<reference evidence="2 3" key="1">
    <citation type="submission" date="2017-04" db="EMBL/GenBank/DDBJ databases">
        <title>Genomic insights into metabolism of Thermodesulfobium acidiphilum.</title>
        <authorList>
            <person name="Toshchakov S.V."/>
            <person name="Frolov E.N."/>
            <person name="Kublanov I.V."/>
            <person name="Samarov N.I."/>
            <person name="Novikov A."/>
            <person name="Lebedinsky A.V."/>
            <person name="Bonch-Osmolovskaya E.A."/>
            <person name="Chernyh N.A."/>
        </authorList>
    </citation>
    <scope>NUCLEOTIDE SEQUENCE [LARGE SCALE GENOMIC DNA]</scope>
    <source>
        <strain evidence="2 3">3127-1</strain>
    </source>
</reference>
<dbReference type="RefSeq" id="WP_108307742.1">
    <property type="nucleotide sequence ID" value="NZ_CP020921.1"/>
</dbReference>
<feature type="signal peptide" evidence="1">
    <location>
        <begin position="1"/>
        <end position="25"/>
    </location>
</feature>
<gene>
    <name evidence="2" type="ORF">TDSAC_0058</name>
</gene>
<dbReference type="OrthoDB" id="9825958at2"/>
<evidence type="ECO:0000256" key="1">
    <source>
        <dbReference type="SAM" id="SignalP"/>
    </source>
</evidence>
<keyword evidence="1" id="KW-0732">Signal</keyword>
<dbReference type="Proteomes" id="UP000244792">
    <property type="component" value="Chromosome"/>
</dbReference>
<feature type="chain" id="PRO_5039048477" description="LPP20 lipoprotein" evidence="1">
    <location>
        <begin position="26"/>
        <end position="154"/>
    </location>
</feature>
<dbReference type="KEGG" id="taci:TDSAC_0058"/>
<evidence type="ECO:0000313" key="2">
    <source>
        <dbReference type="EMBL" id="AWB09448.1"/>
    </source>
</evidence>
<keyword evidence="3" id="KW-1185">Reference proteome</keyword>